<dbReference type="EMBL" id="SNVX01000018">
    <property type="protein sequence ID" value="TDN51522.1"/>
    <property type="molecule type" value="Genomic_DNA"/>
</dbReference>
<dbReference type="Pfam" id="PF02586">
    <property type="entry name" value="SRAP"/>
    <property type="match status" value="1"/>
</dbReference>
<gene>
    <name evidence="1" type="ORF">EC847_11851</name>
</gene>
<dbReference type="RefSeq" id="WP_345770216.1">
    <property type="nucleotide sequence ID" value="NZ_SNVX01000018.1"/>
</dbReference>
<dbReference type="GO" id="GO:0003697">
    <property type="term" value="F:single-stranded DNA binding"/>
    <property type="evidence" value="ECO:0007669"/>
    <property type="project" value="InterPro"/>
</dbReference>
<dbReference type="InterPro" id="IPR003738">
    <property type="entry name" value="SRAP"/>
</dbReference>
<name>A0A4V3BMY9_SCAGO</name>
<evidence type="ECO:0000313" key="2">
    <source>
        <dbReference type="Proteomes" id="UP000295530"/>
    </source>
</evidence>
<dbReference type="SUPFAM" id="SSF143081">
    <property type="entry name" value="BB1717-like"/>
    <property type="match status" value="1"/>
</dbReference>
<dbReference type="AlphaFoldDB" id="A0A4V3BMY9"/>
<dbReference type="GO" id="GO:0106300">
    <property type="term" value="P:protein-DNA covalent cross-linking repair"/>
    <property type="evidence" value="ECO:0007669"/>
    <property type="project" value="InterPro"/>
</dbReference>
<dbReference type="Gene3D" id="3.90.1680.10">
    <property type="entry name" value="SOS response associated peptidase-like"/>
    <property type="match status" value="1"/>
</dbReference>
<accession>A0A4V3BMY9</accession>
<proteinExistence type="predicted"/>
<reference evidence="1 2" key="1">
    <citation type="submission" date="2019-03" db="EMBL/GenBank/DDBJ databases">
        <title>Genomic analyses of the natural microbiome of Caenorhabditis elegans.</title>
        <authorList>
            <person name="Samuel B."/>
        </authorList>
    </citation>
    <scope>NUCLEOTIDE SEQUENCE [LARGE SCALE GENOMIC DNA]</scope>
    <source>
        <strain evidence="1 2">BIGb0156</strain>
    </source>
</reference>
<sequence>MFRPVLLVRSAAEKGLLDIHDRRPLALTAEAAKRWLQQDISAQEAEDIARNESLPADAFAWHAVSKDVGNVKNQGRELIIPINPAL</sequence>
<dbReference type="InterPro" id="IPR036590">
    <property type="entry name" value="SRAP-like"/>
</dbReference>
<evidence type="ECO:0000313" key="1">
    <source>
        <dbReference type="EMBL" id="TDN51522.1"/>
    </source>
</evidence>
<organism evidence="1 2">
    <name type="scientific">Scandinavium goeteborgense</name>
    <dbReference type="NCBI Taxonomy" id="1851514"/>
    <lineage>
        <taxon>Bacteria</taxon>
        <taxon>Pseudomonadati</taxon>
        <taxon>Pseudomonadota</taxon>
        <taxon>Gammaproteobacteria</taxon>
        <taxon>Enterobacterales</taxon>
        <taxon>Enterobacteriaceae</taxon>
        <taxon>Scandinavium</taxon>
    </lineage>
</organism>
<protein>
    <submittedName>
        <fullName evidence="1">SOS response associated peptidase (SRAP)</fullName>
    </submittedName>
</protein>
<comment type="caution">
    <text evidence="1">The sequence shown here is derived from an EMBL/GenBank/DDBJ whole genome shotgun (WGS) entry which is preliminary data.</text>
</comment>
<keyword evidence="2" id="KW-1185">Reference proteome</keyword>
<dbReference type="Proteomes" id="UP000295530">
    <property type="component" value="Unassembled WGS sequence"/>
</dbReference>